<keyword evidence="2" id="KW-1185">Reference proteome</keyword>
<accession>A0A176S894</accession>
<dbReference type="Proteomes" id="UP000076962">
    <property type="component" value="Unassembled WGS sequence"/>
</dbReference>
<proteinExistence type="predicted"/>
<dbReference type="AlphaFoldDB" id="A0A176S894"/>
<gene>
    <name evidence="1" type="ORF">THIOM_000052</name>
</gene>
<reference evidence="1 2" key="1">
    <citation type="submission" date="2016-05" db="EMBL/GenBank/DDBJ databases">
        <title>Single-cell genome of chain-forming Candidatus Thiomargarita nelsonii and comparison to other large sulfur-oxidizing bacteria.</title>
        <authorList>
            <person name="Winkel M."/>
            <person name="Salman V."/>
            <person name="Woyke T."/>
            <person name="Schulz-Vogt H."/>
            <person name="Richter M."/>
            <person name="Flood B."/>
            <person name="Bailey J."/>
            <person name="Amann R."/>
            <person name="Mussmann M."/>
        </authorList>
    </citation>
    <scope>NUCLEOTIDE SEQUENCE [LARGE SCALE GENOMIC DNA]</scope>
    <source>
        <strain evidence="1 2">THI036</strain>
    </source>
</reference>
<dbReference type="EMBL" id="LUTY01000010">
    <property type="protein sequence ID" value="OAD24099.1"/>
    <property type="molecule type" value="Genomic_DNA"/>
</dbReference>
<evidence type="ECO:0000313" key="2">
    <source>
        <dbReference type="Proteomes" id="UP000076962"/>
    </source>
</evidence>
<name>A0A176S894_9GAMM</name>
<protein>
    <submittedName>
        <fullName evidence="1">Uncharacterized protein</fullName>
    </submittedName>
</protein>
<comment type="caution">
    <text evidence="1">The sequence shown here is derived from an EMBL/GenBank/DDBJ whole genome shotgun (WGS) entry which is preliminary data.</text>
</comment>
<organism evidence="1 2">
    <name type="scientific">Candidatus Thiomargarita nelsonii</name>
    <dbReference type="NCBI Taxonomy" id="1003181"/>
    <lineage>
        <taxon>Bacteria</taxon>
        <taxon>Pseudomonadati</taxon>
        <taxon>Pseudomonadota</taxon>
        <taxon>Gammaproteobacteria</taxon>
        <taxon>Thiotrichales</taxon>
        <taxon>Thiotrichaceae</taxon>
        <taxon>Thiomargarita</taxon>
    </lineage>
</organism>
<evidence type="ECO:0000313" key="1">
    <source>
        <dbReference type="EMBL" id="OAD24099.1"/>
    </source>
</evidence>
<sequence length="110" mass="12804">MACIFIAAPFSVISYKSLDHFDILHFGILESKIYLGRADVQDKSWTPRNARQFSQFCLYNRLVKQTDWLLMNESVHFALNSAPYVAIEDWSSAPCMRIYFVTSFLLTRLL</sequence>